<dbReference type="GO" id="GO:0018392">
    <property type="term" value="F:glycoprotein 3-alpha-L-fucosyltransferase activity"/>
    <property type="evidence" value="ECO:0007669"/>
    <property type="project" value="UniProtKB-EC"/>
</dbReference>
<evidence type="ECO:0000256" key="1">
    <source>
        <dbReference type="ARBA" id="ARBA00006739"/>
    </source>
</evidence>
<keyword evidence="6" id="KW-1185">Reference proteome</keyword>
<feature type="domain" description="Glycosyltransferase 2-like" evidence="4">
    <location>
        <begin position="7"/>
        <end position="169"/>
    </location>
</feature>
<comment type="similarity">
    <text evidence="1">Belongs to the glycosyltransferase 2 family.</text>
</comment>
<dbReference type="EMBL" id="JOSZ01000002">
    <property type="protein sequence ID" value="KFM20126.1"/>
    <property type="molecule type" value="Genomic_DNA"/>
</dbReference>
<dbReference type="PANTHER" id="PTHR43179:SF12">
    <property type="entry name" value="GALACTOFURANOSYLTRANSFERASE GLFT2"/>
    <property type="match status" value="1"/>
</dbReference>
<dbReference type="Proteomes" id="UP000029387">
    <property type="component" value="Unassembled WGS sequence"/>
</dbReference>
<evidence type="ECO:0000313" key="5">
    <source>
        <dbReference type="EMBL" id="KFM20126.1"/>
    </source>
</evidence>
<name>A0A087S322_9ARCH</name>
<comment type="caution">
    <text evidence="5">The sequence shown here is derived from an EMBL/GenBank/DDBJ whole genome shotgun (WGS) entry which is preliminary data.</text>
</comment>
<gene>
    <name evidence="5" type="ORF">AAA799P11_00197</name>
</gene>
<dbReference type="AlphaFoldDB" id="A0A087S322"/>
<accession>A0A087S322</accession>
<dbReference type="InterPro" id="IPR029044">
    <property type="entry name" value="Nucleotide-diphossugar_trans"/>
</dbReference>
<dbReference type="SUPFAM" id="SSF53448">
    <property type="entry name" value="Nucleotide-diphospho-sugar transferases"/>
    <property type="match status" value="1"/>
</dbReference>
<dbReference type="PANTHER" id="PTHR43179">
    <property type="entry name" value="RHAMNOSYLTRANSFERASE WBBL"/>
    <property type="match status" value="1"/>
</dbReference>
<sequence length="332" mass="38239">MTVPKISIIIVNYNGKTLLEKCLESLYKVNYDNVEVILVDNNSTDGTMEFVTKNYPSIITIKLNSNKGFAEPNNIGSKIAKGEYLLFLNNDTVVTPDFVSELVKVMESDKKTAICQSLLLKPDGTIDSSGDFIDKLGVVYNSKTKSDEIRTISSARGASMLIRNSVFKKLDGFDEKFFVSFEDVDLGWRTWILGYRVKLVPKSIVYHHGGTTIEKIKSEIAFHGFKNQLSMKITNFEPILAVKNMLKFFIIYGTRELKIWFDYKIYGRTKLSSTKYENNIAPKPSFKIIFNSIWWVLKNQKYLIQKQRKINSERKVSTHELEKMNILCEKYY</sequence>
<dbReference type="EC" id="2.4.1.214" evidence="5"/>
<keyword evidence="2 5" id="KW-0328">Glycosyltransferase</keyword>
<organism evidence="5 6">
    <name type="scientific">Marine Group I thaumarchaeote SCGC AAA799-P11</name>
    <dbReference type="NCBI Taxonomy" id="1502295"/>
    <lineage>
        <taxon>Archaea</taxon>
        <taxon>Nitrososphaerota</taxon>
        <taxon>Marine Group I</taxon>
    </lineage>
</organism>
<evidence type="ECO:0000313" key="6">
    <source>
        <dbReference type="Proteomes" id="UP000029387"/>
    </source>
</evidence>
<evidence type="ECO:0000256" key="3">
    <source>
        <dbReference type="ARBA" id="ARBA00022679"/>
    </source>
</evidence>
<dbReference type="Pfam" id="PF00535">
    <property type="entry name" value="Glycos_transf_2"/>
    <property type="match status" value="1"/>
</dbReference>
<dbReference type="InterPro" id="IPR001173">
    <property type="entry name" value="Glyco_trans_2-like"/>
</dbReference>
<proteinExistence type="inferred from homology"/>
<evidence type="ECO:0000259" key="4">
    <source>
        <dbReference type="Pfam" id="PF00535"/>
    </source>
</evidence>
<reference evidence="5 6" key="1">
    <citation type="submission" date="2014-06" db="EMBL/GenBank/DDBJ databases">
        <authorList>
            <person name="Ngugi D.K."/>
            <person name="Blom J."/>
            <person name="Alam I."/>
            <person name="Rashid M."/>
            <person name="Baalawi W."/>
            <person name="Zhang G."/>
            <person name="Hikmawan T."/>
            <person name="Guan Y."/>
            <person name="Antunes A."/>
            <person name="Siam R."/>
            <person name="El-Dorry H."/>
            <person name="Bajic V."/>
            <person name="Stingl U."/>
        </authorList>
    </citation>
    <scope>NUCLEOTIDE SEQUENCE [LARGE SCALE GENOMIC DNA]</scope>
    <source>
        <strain evidence="5">SCGC AAA799-P11</strain>
    </source>
</reference>
<evidence type="ECO:0000256" key="2">
    <source>
        <dbReference type="ARBA" id="ARBA00022676"/>
    </source>
</evidence>
<dbReference type="CDD" id="cd04186">
    <property type="entry name" value="GT_2_like_c"/>
    <property type="match status" value="1"/>
</dbReference>
<dbReference type="Gene3D" id="3.90.550.10">
    <property type="entry name" value="Spore Coat Polysaccharide Biosynthesis Protein SpsA, Chain A"/>
    <property type="match status" value="1"/>
</dbReference>
<protein>
    <submittedName>
        <fullName evidence="5">Glycoprotein 3-alpha-L-fucosyltransferase</fullName>
        <ecNumber evidence="5">2.4.1.214</ecNumber>
    </submittedName>
</protein>
<keyword evidence="3 5" id="KW-0808">Transferase</keyword>